<dbReference type="Proteomes" id="UP001601197">
    <property type="component" value="Unassembled WGS sequence"/>
</dbReference>
<keyword evidence="4" id="KW-0804">Transcription</keyword>
<dbReference type="EMBL" id="JBIAFJ010000017">
    <property type="protein sequence ID" value="MFE9171727.1"/>
    <property type="molecule type" value="Genomic_DNA"/>
</dbReference>
<evidence type="ECO:0000256" key="5">
    <source>
        <dbReference type="SAM" id="MobiDB-lite"/>
    </source>
</evidence>
<evidence type="ECO:0000313" key="7">
    <source>
        <dbReference type="EMBL" id="MFE9171727.1"/>
    </source>
</evidence>
<dbReference type="Gene3D" id="1.10.10.10">
    <property type="entry name" value="Winged helix-like DNA-binding domain superfamily/Winged helix DNA-binding domain"/>
    <property type="match status" value="1"/>
</dbReference>
<evidence type="ECO:0000256" key="2">
    <source>
        <dbReference type="ARBA" id="ARBA00023015"/>
    </source>
</evidence>
<evidence type="ECO:0000256" key="1">
    <source>
        <dbReference type="ARBA" id="ARBA00009437"/>
    </source>
</evidence>
<reference evidence="7 8" key="1">
    <citation type="submission" date="2024-10" db="EMBL/GenBank/DDBJ databases">
        <title>The Natural Products Discovery Center: Release of the First 8490 Sequenced Strains for Exploring Actinobacteria Biosynthetic Diversity.</title>
        <authorList>
            <person name="Kalkreuter E."/>
            <person name="Kautsar S.A."/>
            <person name="Yang D."/>
            <person name="Bader C.D."/>
            <person name="Teijaro C.N."/>
            <person name="Fluegel L."/>
            <person name="Davis C.M."/>
            <person name="Simpson J.R."/>
            <person name="Lauterbach L."/>
            <person name="Steele A.D."/>
            <person name="Gui C."/>
            <person name="Meng S."/>
            <person name="Li G."/>
            <person name="Viehrig K."/>
            <person name="Ye F."/>
            <person name="Su P."/>
            <person name="Kiefer A.F."/>
            <person name="Nichols A."/>
            <person name="Cepeda A.J."/>
            <person name="Yan W."/>
            <person name="Fan B."/>
            <person name="Jiang Y."/>
            <person name="Adhikari A."/>
            <person name="Zheng C.-J."/>
            <person name="Schuster L."/>
            <person name="Cowan T.M."/>
            <person name="Smanski M.J."/>
            <person name="Chevrette M.G."/>
            <person name="De Carvalho L.P.S."/>
            <person name="Shen B."/>
        </authorList>
    </citation>
    <scope>NUCLEOTIDE SEQUENCE [LARGE SCALE GENOMIC DNA]</scope>
    <source>
        <strain evidence="7 8">NPDC007147</strain>
    </source>
</reference>
<feature type="region of interest" description="Disordered" evidence="5">
    <location>
        <begin position="43"/>
        <end position="90"/>
    </location>
</feature>
<dbReference type="PROSITE" id="PS50931">
    <property type="entry name" value="HTH_LYSR"/>
    <property type="match status" value="1"/>
</dbReference>
<dbReference type="InterPro" id="IPR000847">
    <property type="entry name" value="LysR_HTH_N"/>
</dbReference>
<comment type="similarity">
    <text evidence="1">Belongs to the LysR transcriptional regulatory family.</text>
</comment>
<dbReference type="SUPFAM" id="SSF46785">
    <property type="entry name" value="Winged helix' DNA-binding domain"/>
    <property type="match status" value="1"/>
</dbReference>
<dbReference type="PANTHER" id="PTHR30346:SF28">
    <property type="entry name" value="HTH-TYPE TRANSCRIPTIONAL REGULATOR CYNR"/>
    <property type="match status" value="1"/>
</dbReference>
<evidence type="ECO:0000256" key="4">
    <source>
        <dbReference type="ARBA" id="ARBA00023163"/>
    </source>
</evidence>
<evidence type="ECO:0000259" key="6">
    <source>
        <dbReference type="PROSITE" id="PS50931"/>
    </source>
</evidence>
<comment type="caution">
    <text evidence="7">The sequence shown here is derived from an EMBL/GenBank/DDBJ whole genome shotgun (WGS) entry which is preliminary data.</text>
</comment>
<name>A0ABW6KV08_9ACTN</name>
<gene>
    <name evidence="7" type="ORF">ACFYNZ_19845</name>
</gene>
<keyword evidence="8" id="KW-1185">Reference proteome</keyword>
<accession>A0ABW6KV08</accession>
<keyword evidence="2" id="KW-0805">Transcription regulation</keyword>
<sequence length="121" mass="13310">MDLREMKAVVAVAEEGGFSAAARRLHVVQSAASRTVRALEPEPGAALFRRTTHRVSPAPRGTRLPAGRPGGRADRPSPRRISASPSPPANCRWPGLRALFLCSCALSRRVADRRRHRRSRR</sequence>
<evidence type="ECO:0000313" key="8">
    <source>
        <dbReference type="Proteomes" id="UP001601197"/>
    </source>
</evidence>
<protein>
    <submittedName>
        <fullName evidence="7">LysR family transcriptional regulator</fullName>
    </submittedName>
</protein>
<evidence type="ECO:0000256" key="3">
    <source>
        <dbReference type="ARBA" id="ARBA00023125"/>
    </source>
</evidence>
<dbReference type="PRINTS" id="PR00039">
    <property type="entry name" value="HTHLYSR"/>
</dbReference>
<dbReference type="PANTHER" id="PTHR30346">
    <property type="entry name" value="TRANSCRIPTIONAL DUAL REGULATOR HCAR-RELATED"/>
    <property type="match status" value="1"/>
</dbReference>
<feature type="domain" description="HTH lysR-type" evidence="6">
    <location>
        <begin position="1"/>
        <end position="58"/>
    </location>
</feature>
<dbReference type="Pfam" id="PF00126">
    <property type="entry name" value="HTH_1"/>
    <property type="match status" value="1"/>
</dbReference>
<dbReference type="RefSeq" id="WP_388348815.1">
    <property type="nucleotide sequence ID" value="NZ_JBIAFJ010000017.1"/>
</dbReference>
<keyword evidence="3" id="KW-0238">DNA-binding</keyword>
<dbReference type="InterPro" id="IPR036388">
    <property type="entry name" value="WH-like_DNA-bd_sf"/>
</dbReference>
<organism evidence="7 8">
    <name type="scientific">Streptomyces kebangsaanensis</name>
    <dbReference type="NCBI Taxonomy" id="864058"/>
    <lineage>
        <taxon>Bacteria</taxon>
        <taxon>Bacillati</taxon>
        <taxon>Actinomycetota</taxon>
        <taxon>Actinomycetes</taxon>
        <taxon>Kitasatosporales</taxon>
        <taxon>Streptomycetaceae</taxon>
        <taxon>Streptomyces</taxon>
    </lineage>
</organism>
<dbReference type="InterPro" id="IPR036390">
    <property type="entry name" value="WH_DNA-bd_sf"/>
</dbReference>
<proteinExistence type="inferred from homology"/>